<sequence>MIYGAVHIFSPLAHIINLPLFHGIVSGYSSKNATVLPLNKKGDRTKKENYRPISILSTVSKILEKAVFS</sequence>
<comment type="caution">
    <text evidence="1">The sequence shown here is derived from an EMBL/GenBank/DDBJ whole genome shotgun (WGS) entry which is preliminary data.</text>
</comment>
<gene>
    <name evidence="1" type="ORF">HOLleu_30656</name>
</gene>
<name>A0A9Q1BKU8_HOLLE</name>
<protein>
    <submittedName>
        <fullName evidence="1">Uncharacterized protein</fullName>
    </submittedName>
</protein>
<dbReference type="OrthoDB" id="445826at2759"/>
<dbReference type="AlphaFoldDB" id="A0A9Q1BKU8"/>
<keyword evidence="2" id="KW-1185">Reference proteome</keyword>
<reference evidence="1" key="1">
    <citation type="submission" date="2021-10" db="EMBL/GenBank/DDBJ databases">
        <title>Tropical sea cucumber genome reveals ecological adaptation and Cuvierian tubules defense mechanism.</title>
        <authorList>
            <person name="Chen T."/>
        </authorList>
    </citation>
    <scope>NUCLEOTIDE SEQUENCE</scope>
    <source>
        <strain evidence="1">Nanhai2018</strain>
        <tissue evidence="1">Muscle</tissue>
    </source>
</reference>
<proteinExistence type="predicted"/>
<evidence type="ECO:0000313" key="2">
    <source>
        <dbReference type="Proteomes" id="UP001152320"/>
    </source>
</evidence>
<evidence type="ECO:0000313" key="1">
    <source>
        <dbReference type="EMBL" id="KAJ8028434.1"/>
    </source>
</evidence>
<organism evidence="1 2">
    <name type="scientific">Holothuria leucospilota</name>
    <name type="common">Black long sea cucumber</name>
    <name type="synonym">Mertensiothuria leucospilota</name>
    <dbReference type="NCBI Taxonomy" id="206669"/>
    <lineage>
        <taxon>Eukaryota</taxon>
        <taxon>Metazoa</taxon>
        <taxon>Echinodermata</taxon>
        <taxon>Eleutherozoa</taxon>
        <taxon>Echinozoa</taxon>
        <taxon>Holothuroidea</taxon>
        <taxon>Aspidochirotacea</taxon>
        <taxon>Aspidochirotida</taxon>
        <taxon>Holothuriidae</taxon>
        <taxon>Holothuria</taxon>
    </lineage>
</organism>
<accession>A0A9Q1BKU8</accession>
<dbReference type="Proteomes" id="UP001152320">
    <property type="component" value="Chromosome 15"/>
</dbReference>
<dbReference type="EMBL" id="JAIZAY010000015">
    <property type="protein sequence ID" value="KAJ8028434.1"/>
    <property type="molecule type" value="Genomic_DNA"/>
</dbReference>